<dbReference type="Proteomes" id="UP000183940">
    <property type="component" value="Unassembled WGS sequence"/>
</dbReference>
<keyword evidence="2" id="KW-1185">Reference proteome</keyword>
<comment type="caution">
    <text evidence="1">The sequence shown here is derived from an EMBL/GenBank/DDBJ whole genome shotgun (WGS) entry which is preliminary data.</text>
</comment>
<dbReference type="EMBL" id="MLAW01000003">
    <property type="protein sequence ID" value="OJJ27050.1"/>
    <property type="molecule type" value="Genomic_DNA"/>
</dbReference>
<dbReference type="AlphaFoldDB" id="A0A1L9QWJ3"/>
<reference evidence="1" key="1">
    <citation type="submission" date="2016-10" db="EMBL/GenBank/DDBJ databases">
        <title>CRISPR-Cas defence system in Roseofilum reptotaenium: evidence of a bacteriophage-cyanobacterium arms race in the coral black band disease.</title>
        <authorList>
            <person name="Buerger P."/>
            <person name="Wood-Charlson E.M."/>
            <person name="Weynberg K.D."/>
            <person name="Willis B."/>
            <person name="Van Oppen M.J."/>
        </authorList>
    </citation>
    <scope>NUCLEOTIDE SEQUENCE [LARGE SCALE GENOMIC DNA]</scope>
    <source>
        <strain evidence="1">AO1-A</strain>
    </source>
</reference>
<name>A0A1L9QWJ3_9CYAN</name>
<protein>
    <submittedName>
        <fullName evidence="1">Uncharacterized protein</fullName>
    </submittedName>
</protein>
<organism evidence="1 2">
    <name type="scientific">Roseofilum reptotaenium AO1-A</name>
    <dbReference type="NCBI Taxonomy" id="1925591"/>
    <lineage>
        <taxon>Bacteria</taxon>
        <taxon>Bacillati</taxon>
        <taxon>Cyanobacteriota</taxon>
        <taxon>Cyanophyceae</taxon>
        <taxon>Desertifilales</taxon>
        <taxon>Desertifilaceae</taxon>
        <taxon>Roseofilum</taxon>
    </lineage>
</organism>
<evidence type="ECO:0000313" key="1">
    <source>
        <dbReference type="EMBL" id="OJJ27050.1"/>
    </source>
</evidence>
<gene>
    <name evidence="1" type="ORF">BI308_03075</name>
</gene>
<sequence length="201" mass="23331">MTIIKKKLLIQETIAEEVEVEWWVEPHLSLHIIVGYPNLNESFGKLYWRLDDPAGKNIINFDINRYSGLIEMIELIVYNGTLERKNENHKTHSISTRIGAVKIDTNIWTKEYKDVHPMAELLPFPRAEKFVDFPGKPQIQVGSEELRIELFNEPICHQILMSEDLALELNSSDEVCAVNLMGFTGKYRKLFLEGYKKRLGK</sequence>
<accession>A0A1L9QWJ3</accession>
<evidence type="ECO:0000313" key="2">
    <source>
        <dbReference type="Proteomes" id="UP000183940"/>
    </source>
</evidence>
<proteinExistence type="predicted"/>